<evidence type="ECO:0000256" key="1">
    <source>
        <dbReference type="ARBA" id="ARBA00022723"/>
    </source>
</evidence>
<evidence type="ECO:0000256" key="2">
    <source>
        <dbReference type="ARBA" id="ARBA00022801"/>
    </source>
</evidence>
<dbReference type="EnsemblPlants" id="HORVU.MOREX.r3.1HG0072630.1">
    <property type="protein sequence ID" value="HORVU.MOREX.r3.1HG0072630.1.CDS1"/>
    <property type="gene ID" value="HORVU.MOREX.r3.1HG0072630"/>
</dbReference>
<dbReference type="PANTHER" id="PTHR22748:SF11">
    <property type="entry name" value="OS07G0184032 PROTEIN"/>
    <property type="match status" value="1"/>
</dbReference>
<dbReference type="GO" id="GO:0004518">
    <property type="term" value="F:nuclease activity"/>
    <property type="evidence" value="ECO:0007669"/>
    <property type="project" value="InterPro"/>
</dbReference>
<keyword evidence="2" id="KW-0378">Hydrolase</keyword>
<feature type="binding site" evidence="4">
    <location>
        <position position="40"/>
    </location>
    <ligand>
        <name>Mg(2+)</name>
        <dbReference type="ChEBI" id="CHEBI:18420"/>
        <label>1</label>
    </ligand>
</feature>
<dbReference type="GO" id="GO:0016787">
    <property type="term" value="F:hydrolase activity"/>
    <property type="evidence" value="ECO:0007669"/>
    <property type="project" value="UniProtKB-KW"/>
</dbReference>
<evidence type="ECO:0008006" key="7">
    <source>
        <dbReference type="Google" id="ProtNLM"/>
    </source>
</evidence>
<dbReference type="GO" id="GO:0006281">
    <property type="term" value="P:DNA repair"/>
    <property type="evidence" value="ECO:0007669"/>
    <property type="project" value="InterPro"/>
</dbReference>
<keyword evidence="1 4" id="KW-0479">Metal-binding</keyword>
<keyword evidence="6" id="KW-1185">Reference proteome</keyword>
<dbReference type="Gramene" id="HORVU.MOREX.r3.1HG0072630.1">
    <property type="protein sequence ID" value="HORVU.MOREX.r3.1HG0072630.1.CDS1"/>
    <property type="gene ID" value="HORVU.MOREX.r3.1HG0072630"/>
</dbReference>
<sequence>MNRQIKIASWNVRGLGRENKCTDVKQCLQSATTSILCLQETKLELISVFKASSFLPPGFRSFHFLPSNGASGGLLTAWDDTYLQCTRVHLGLLLSLAGSLSLPMVRSLS</sequence>
<accession>A0A8I7B3Q6</accession>
<organism evidence="5 6">
    <name type="scientific">Hordeum vulgare subsp. vulgare</name>
    <name type="common">Domesticated barley</name>
    <dbReference type="NCBI Taxonomy" id="112509"/>
    <lineage>
        <taxon>Eukaryota</taxon>
        <taxon>Viridiplantae</taxon>
        <taxon>Streptophyta</taxon>
        <taxon>Embryophyta</taxon>
        <taxon>Tracheophyta</taxon>
        <taxon>Spermatophyta</taxon>
        <taxon>Magnoliopsida</taxon>
        <taxon>Liliopsida</taxon>
        <taxon>Poales</taxon>
        <taxon>Poaceae</taxon>
        <taxon>BOP clade</taxon>
        <taxon>Pooideae</taxon>
        <taxon>Triticodae</taxon>
        <taxon>Triticeae</taxon>
        <taxon>Hordeinae</taxon>
        <taxon>Hordeum</taxon>
    </lineage>
</organism>
<evidence type="ECO:0000313" key="6">
    <source>
        <dbReference type="Proteomes" id="UP000011116"/>
    </source>
</evidence>
<reference evidence="5" key="3">
    <citation type="submission" date="2022-01" db="UniProtKB">
        <authorList>
            <consortium name="EnsemblPlants"/>
        </authorList>
    </citation>
    <scope>IDENTIFICATION</scope>
    <source>
        <strain evidence="5">subsp. vulgare</strain>
    </source>
</reference>
<comment type="cofactor">
    <cofactor evidence="4">
        <name>Mg(2+)</name>
        <dbReference type="ChEBI" id="CHEBI:18420"/>
    </cofactor>
    <cofactor evidence="4">
        <name>Mn(2+)</name>
        <dbReference type="ChEBI" id="CHEBI:29035"/>
    </cofactor>
    <text evidence="4">Probably binds two magnesium or manganese ions per subunit.</text>
</comment>
<protein>
    <recommendedName>
        <fullName evidence="7">DNA-(apurinic or apyrimidinic site) endonuclease</fullName>
    </recommendedName>
</protein>
<evidence type="ECO:0000256" key="4">
    <source>
        <dbReference type="PIRSR" id="PIRSR604808-2"/>
    </source>
</evidence>
<dbReference type="InterPro" id="IPR036691">
    <property type="entry name" value="Endo/exonu/phosph_ase_sf"/>
</dbReference>
<dbReference type="SMR" id="A0A8I7B3Q6"/>
<keyword evidence="4" id="KW-0464">Manganese</keyword>
<name>A0A8I7B3Q6_HORVV</name>
<dbReference type="Proteomes" id="UP000011116">
    <property type="component" value="Chromosome 1H"/>
</dbReference>
<proteinExistence type="predicted"/>
<feature type="binding site" evidence="4">
    <location>
        <position position="11"/>
    </location>
    <ligand>
        <name>Mg(2+)</name>
        <dbReference type="ChEBI" id="CHEBI:18420"/>
        <label>1</label>
    </ligand>
</feature>
<dbReference type="InterPro" id="IPR004808">
    <property type="entry name" value="AP_endonuc_1"/>
</dbReference>
<evidence type="ECO:0000313" key="5">
    <source>
        <dbReference type="EnsemblPlants" id="HORVU.MOREX.r3.1HG0072630.1.CDS1"/>
    </source>
</evidence>
<reference evidence="6" key="1">
    <citation type="journal article" date="2012" name="Nature">
        <title>A physical, genetic and functional sequence assembly of the barley genome.</title>
        <authorList>
            <consortium name="The International Barley Genome Sequencing Consortium"/>
            <person name="Mayer K.F."/>
            <person name="Waugh R."/>
            <person name="Brown J.W."/>
            <person name="Schulman A."/>
            <person name="Langridge P."/>
            <person name="Platzer M."/>
            <person name="Fincher G.B."/>
            <person name="Muehlbauer G.J."/>
            <person name="Sato K."/>
            <person name="Close T.J."/>
            <person name="Wise R.P."/>
            <person name="Stein N."/>
        </authorList>
    </citation>
    <scope>NUCLEOTIDE SEQUENCE [LARGE SCALE GENOMIC DNA]</scope>
    <source>
        <strain evidence="6">cv. Morex</strain>
    </source>
</reference>
<dbReference type="PANTHER" id="PTHR22748">
    <property type="entry name" value="AP ENDONUCLEASE"/>
    <property type="match status" value="1"/>
</dbReference>
<dbReference type="SUPFAM" id="SSF56219">
    <property type="entry name" value="DNase I-like"/>
    <property type="match status" value="1"/>
</dbReference>
<reference evidence="5" key="2">
    <citation type="submission" date="2020-10" db="EMBL/GenBank/DDBJ databases">
        <authorList>
            <person name="Scholz U."/>
            <person name="Mascher M."/>
            <person name="Fiebig A."/>
        </authorList>
    </citation>
    <scope>NUCLEOTIDE SEQUENCE [LARGE SCALE GENOMIC DNA]</scope>
    <source>
        <strain evidence="5">cv. Morex</strain>
    </source>
</reference>
<evidence type="ECO:0000256" key="3">
    <source>
        <dbReference type="ARBA" id="ARBA00022842"/>
    </source>
</evidence>
<keyword evidence="3 4" id="KW-0460">Magnesium</keyword>
<dbReference type="Gene3D" id="3.60.10.10">
    <property type="entry name" value="Endonuclease/exonuclease/phosphatase"/>
    <property type="match status" value="1"/>
</dbReference>
<dbReference type="AlphaFoldDB" id="A0A8I7B3Q6"/>
<dbReference type="GO" id="GO:0046872">
    <property type="term" value="F:metal ion binding"/>
    <property type="evidence" value="ECO:0007669"/>
    <property type="project" value="UniProtKB-KW"/>
</dbReference>
<dbReference type="Gramene" id="HORVU.MOREX.r2.1HG0058640.1">
    <property type="protein sequence ID" value="HORVU.MOREX.r2.1HG0058640.1.CDS.1"/>
    <property type="gene ID" value="HORVU.MOREX.r2.1HG0058640"/>
</dbReference>